<comment type="caution">
    <text evidence="2">The sequence shown here is derived from an EMBL/GenBank/DDBJ whole genome shotgun (WGS) entry which is preliminary data.</text>
</comment>
<name>A0AAN7T3A8_9EURO</name>
<protein>
    <submittedName>
        <fullName evidence="2">Uncharacterized protein</fullName>
    </submittedName>
</protein>
<feature type="compositionally biased region" description="Low complexity" evidence="1">
    <location>
        <begin position="52"/>
        <end position="63"/>
    </location>
</feature>
<reference evidence="2 3" key="1">
    <citation type="submission" date="2023-08" db="EMBL/GenBank/DDBJ databases">
        <title>Black Yeasts Isolated from many extreme environments.</title>
        <authorList>
            <person name="Coleine C."/>
            <person name="Stajich J.E."/>
            <person name="Selbmann L."/>
        </authorList>
    </citation>
    <scope>NUCLEOTIDE SEQUENCE [LARGE SCALE GENOMIC DNA]</scope>
    <source>
        <strain evidence="2 3">CCFEE 5910</strain>
    </source>
</reference>
<evidence type="ECO:0000313" key="3">
    <source>
        <dbReference type="Proteomes" id="UP001309876"/>
    </source>
</evidence>
<feature type="region of interest" description="Disordered" evidence="1">
    <location>
        <begin position="29"/>
        <end position="71"/>
    </location>
</feature>
<dbReference type="EMBL" id="JAVRRJ010000003">
    <property type="protein sequence ID" value="KAK5086929.1"/>
    <property type="molecule type" value="Genomic_DNA"/>
</dbReference>
<accession>A0AAN7T3A8</accession>
<gene>
    <name evidence="2" type="ORF">LTR05_004100</name>
</gene>
<organism evidence="2 3">
    <name type="scientific">Lithohypha guttulata</name>
    <dbReference type="NCBI Taxonomy" id="1690604"/>
    <lineage>
        <taxon>Eukaryota</taxon>
        <taxon>Fungi</taxon>
        <taxon>Dikarya</taxon>
        <taxon>Ascomycota</taxon>
        <taxon>Pezizomycotina</taxon>
        <taxon>Eurotiomycetes</taxon>
        <taxon>Chaetothyriomycetidae</taxon>
        <taxon>Chaetothyriales</taxon>
        <taxon>Trichomeriaceae</taxon>
        <taxon>Lithohypha</taxon>
    </lineage>
</organism>
<proteinExistence type="predicted"/>
<sequence>MSSRLPSNAQMLPGSSVWPLAAFRGKESSAVHTRQLRSLSRSPSQSPPPPSESSAAQSRASSRARTDGSDLYRRSKKVEAEYIALMVRKNKLRFNGRTEESNLIQSAVNVGIVLAWTVEDVIDVVRQVGEAIEQLRMGHISERYVRMTEMANVIAEEEILNTDIIRADFAWMMKLRTTFGLRDKKTTKNRSGGQVRDENTLDIHQDGDAAAWSFHAPFLLMKIQAALEIAFSEVWEKASAISTTPRDIRQNLDWSGFYVKAPYLLRIPNRECGAALEFYLQNSHTGILRFPPEENDKPIERIMPGIERPLTQVEKADILRKVSADIQPIGKGREMIKIVLDVLGDPRHANEGNDDTPRNYDLMIRAQVELRDEAFLLLAFMYRNADELHGEDEVEEESMVEDKMDTGA</sequence>
<evidence type="ECO:0000313" key="2">
    <source>
        <dbReference type="EMBL" id="KAK5086929.1"/>
    </source>
</evidence>
<dbReference type="Proteomes" id="UP001309876">
    <property type="component" value="Unassembled WGS sequence"/>
</dbReference>
<keyword evidence="3" id="KW-1185">Reference proteome</keyword>
<evidence type="ECO:0000256" key="1">
    <source>
        <dbReference type="SAM" id="MobiDB-lite"/>
    </source>
</evidence>
<dbReference type="AlphaFoldDB" id="A0AAN7T3A8"/>